<gene>
    <name evidence="3" type="ORF">AWRI3580_g1898</name>
</gene>
<feature type="region of interest" description="Disordered" evidence="2">
    <location>
        <begin position="143"/>
        <end position="201"/>
    </location>
</feature>
<keyword evidence="4" id="KW-1185">Reference proteome</keyword>
<evidence type="ECO:0000256" key="1">
    <source>
        <dbReference type="SAM" id="Coils"/>
    </source>
</evidence>
<evidence type="ECO:0000256" key="2">
    <source>
        <dbReference type="SAM" id="MobiDB-lite"/>
    </source>
</evidence>
<name>A0A1E5RPF0_HANUV</name>
<accession>A0A1E5RPF0</accession>
<feature type="compositionally biased region" description="Low complexity" evidence="2">
    <location>
        <begin position="54"/>
        <end position="65"/>
    </location>
</feature>
<feature type="compositionally biased region" description="Acidic residues" evidence="2">
    <location>
        <begin position="32"/>
        <end position="43"/>
    </location>
</feature>
<evidence type="ECO:0000313" key="3">
    <source>
        <dbReference type="EMBL" id="OEJ88749.1"/>
    </source>
</evidence>
<dbReference type="VEuPathDB" id="FungiDB:AWRI3580_g1898"/>
<dbReference type="OrthoDB" id="4036611at2759"/>
<dbReference type="AlphaFoldDB" id="A0A1E5RPF0"/>
<dbReference type="Proteomes" id="UP000095358">
    <property type="component" value="Unassembled WGS sequence"/>
</dbReference>
<dbReference type="EMBL" id="LPNN01000004">
    <property type="protein sequence ID" value="OEJ88749.1"/>
    <property type="molecule type" value="Genomic_DNA"/>
</dbReference>
<feature type="region of interest" description="Disordered" evidence="2">
    <location>
        <begin position="1"/>
        <end position="120"/>
    </location>
</feature>
<sequence>MTADIEEKEEIVKFVEKDEDLLGSSSEHEAEPEKEEVEEEGDAAEAKVEEEAAAEVNIEENAATDAKVEADEEEDVPTEAKVEAAEEEDVPTDAKVEADEEEAATDAKVEADKEDAVLKDLGPVEADITEIAEPAAAEISADIITQTPESPEPTPVDETDVEPAQTELPAETTIQTPETSKPAPVVEEKKFEEETKEQTRLKKLEEARKKIERLKNKKNINNQQSKESTPIVEDASNKPDTTEFNSTNGNDKLIELNKIITNLNNTIRDKDAEILKLKNELNKEKQLNKDLQLQAQNTNTGGSSPLTISYEPVDFNKWKNYTIDMSEWRSIGSGPIVQF</sequence>
<proteinExistence type="predicted"/>
<organism evidence="3 4">
    <name type="scientific">Hanseniaspora uvarum</name>
    <name type="common">Yeast</name>
    <name type="synonym">Kloeckera apiculata</name>
    <dbReference type="NCBI Taxonomy" id="29833"/>
    <lineage>
        <taxon>Eukaryota</taxon>
        <taxon>Fungi</taxon>
        <taxon>Dikarya</taxon>
        <taxon>Ascomycota</taxon>
        <taxon>Saccharomycotina</taxon>
        <taxon>Saccharomycetes</taxon>
        <taxon>Saccharomycodales</taxon>
        <taxon>Saccharomycodaceae</taxon>
        <taxon>Hanseniaspora</taxon>
    </lineage>
</organism>
<keyword evidence="1" id="KW-0175">Coiled coil</keyword>
<protein>
    <submittedName>
        <fullName evidence="3">Uncharacterized protein</fullName>
    </submittedName>
</protein>
<evidence type="ECO:0000313" key="4">
    <source>
        <dbReference type="Proteomes" id="UP000095358"/>
    </source>
</evidence>
<feature type="region of interest" description="Disordered" evidence="2">
    <location>
        <begin position="214"/>
        <end position="247"/>
    </location>
</feature>
<reference evidence="4" key="1">
    <citation type="journal article" date="2016" name="Genome Announc.">
        <title>Genome sequences of three species of Hanseniaspora isolated from spontaneous wine fermentations.</title>
        <authorList>
            <person name="Sternes P.R."/>
            <person name="Lee D."/>
            <person name="Kutyna D.R."/>
            <person name="Borneman A.R."/>
        </authorList>
    </citation>
    <scope>NUCLEOTIDE SEQUENCE [LARGE SCALE GENOMIC DNA]</scope>
    <source>
        <strain evidence="4">AWRI3580</strain>
    </source>
</reference>
<feature type="coiled-coil region" evidence="1">
    <location>
        <begin position="253"/>
        <end position="294"/>
    </location>
</feature>
<feature type="compositionally biased region" description="Basic and acidic residues" evidence="2">
    <location>
        <begin position="186"/>
        <end position="201"/>
    </location>
</feature>
<feature type="compositionally biased region" description="Basic and acidic residues" evidence="2">
    <location>
        <begin position="105"/>
        <end position="118"/>
    </location>
</feature>
<comment type="caution">
    <text evidence="3">The sequence shown here is derived from an EMBL/GenBank/DDBJ whole genome shotgun (WGS) entry which is preliminary data.</text>
</comment>